<accession>A0A6I6AEF1</accession>
<keyword evidence="2" id="KW-1185">Reference proteome</keyword>
<protein>
    <recommendedName>
        <fullName evidence="3">Sulfotransferase domain-containing protein</fullName>
    </recommendedName>
</protein>
<evidence type="ECO:0000313" key="2">
    <source>
        <dbReference type="Proteomes" id="UP000427281"/>
    </source>
</evidence>
<dbReference type="RefSeq" id="WP_155364434.1">
    <property type="nucleotide sequence ID" value="NZ_CP043930.1"/>
</dbReference>
<sequence length="230" mass="26114">MIIFNFGIPNSGTDWSQAVFKKIWENQNHTFRVEEPACIEELNQIIGTLNVHERMILKFDLLTEEAIQAAQQGAVRPFYHYRDPRDVVSTSMQLHQTSFSDAVEATVSAYQEIHHALPLPGIMVIPYEHIATHSEALIFQMATQLGVLLKLDVVARIAEEVRELSIQPASSESDEPKVGQTVRIDQEHTADTSVVQPLQIGKWRDELSQSEQAMVNRFFKPLVTQFGYPE</sequence>
<dbReference type="Proteomes" id="UP000427281">
    <property type="component" value="Chromosome"/>
</dbReference>
<dbReference type="KEGG" id="gim:F1728_12745"/>
<dbReference type="AlphaFoldDB" id="A0A6I6AEF1"/>
<evidence type="ECO:0000313" key="1">
    <source>
        <dbReference type="EMBL" id="QGQ23491.1"/>
    </source>
</evidence>
<proteinExistence type="predicted"/>
<gene>
    <name evidence="1" type="ORF">F1728_12745</name>
</gene>
<evidence type="ECO:0008006" key="3">
    <source>
        <dbReference type="Google" id="ProtNLM"/>
    </source>
</evidence>
<reference evidence="1 2" key="1">
    <citation type="submission" date="2019-09" db="EMBL/GenBank/DDBJ databases">
        <title>Gimesia benthica sp. nov., a novel bacterium isolated from deep-sea water of the Northwest Indian Ocean.</title>
        <authorList>
            <person name="Dai X."/>
        </authorList>
    </citation>
    <scope>NUCLEOTIDE SEQUENCE [LARGE SCALE GENOMIC DNA]</scope>
    <source>
        <strain evidence="1 2">E7</strain>
    </source>
</reference>
<name>A0A6I6AEF1_9PLAN</name>
<dbReference type="Gene3D" id="3.40.50.300">
    <property type="entry name" value="P-loop containing nucleotide triphosphate hydrolases"/>
    <property type="match status" value="1"/>
</dbReference>
<organism evidence="1 2">
    <name type="scientific">Gimesia benthica</name>
    <dbReference type="NCBI Taxonomy" id="2608982"/>
    <lineage>
        <taxon>Bacteria</taxon>
        <taxon>Pseudomonadati</taxon>
        <taxon>Planctomycetota</taxon>
        <taxon>Planctomycetia</taxon>
        <taxon>Planctomycetales</taxon>
        <taxon>Planctomycetaceae</taxon>
        <taxon>Gimesia</taxon>
    </lineage>
</organism>
<dbReference type="EMBL" id="CP043930">
    <property type="protein sequence ID" value="QGQ23491.1"/>
    <property type="molecule type" value="Genomic_DNA"/>
</dbReference>
<dbReference type="SUPFAM" id="SSF52540">
    <property type="entry name" value="P-loop containing nucleoside triphosphate hydrolases"/>
    <property type="match status" value="1"/>
</dbReference>
<dbReference type="InterPro" id="IPR027417">
    <property type="entry name" value="P-loop_NTPase"/>
</dbReference>